<accession>A0A1H2RGS8</accession>
<dbReference type="RefSeq" id="WP_092679412.1">
    <property type="nucleotide sequence ID" value="NZ_FNMZ01000001.1"/>
</dbReference>
<evidence type="ECO:0000313" key="1">
    <source>
        <dbReference type="EMBL" id="SDW18601.1"/>
    </source>
</evidence>
<dbReference type="EMBL" id="FNMZ01000001">
    <property type="protein sequence ID" value="SDW18601.1"/>
    <property type="molecule type" value="Genomic_DNA"/>
</dbReference>
<gene>
    <name evidence="1" type="ORF">SAMN05444336_101355</name>
</gene>
<keyword evidence="2" id="KW-1185">Reference proteome</keyword>
<name>A0A1H2RGS8_9RHOB</name>
<dbReference type="Proteomes" id="UP000199118">
    <property type="component" value="Unassembled WGS sequence"/>
</dbReference>
<dbReference type="AlphaFoldDB" id="A0A1H2RGS8"/>
<dbReference type="STRING" id="356660.SAMN05444336_101355"/>
<organism evidence="1 2">
    <name type="scientific">Albimonas donghaensis</name>
    <dbReference type="NCBI Taxonomy" id="356660"/>
    <lineage>
        <taxon>Bacteria</taxon>
        <taxon>Pseudomonadati</taxon>
        <taxon>Pseudomonadota</taxon>
        <taxon>Alphaproteobacteria</taxon>
        <taxon>Rhodobacterales</taxon>
        <taxon>Paracoccaceae</taxon>
        <taxon>Albimonas</taxon>
    </lineage>
</organism>
<sequence>MIVVAVLLALIALVVLTLRARSRAQSRGAARDRLAAHALPLLRAAFPDQAGAVDLAWCAALWRAYEDHALRETGRPDTGAAFAAMAPLEADPEAAPALRARYAAAIAPLSPPPLRACLRADPDDAVRRIYAALTQAAERSARGDGAGRR</sequence>
<reference evidence="1 2" key="1">
    <citation type="submission" date="2016-10" db="EMBL/GenBank/DDBJ databases">
        <authorList>
            <person name="de Groot N.N."/>
        </authorList>
    </citation>
    <scope>NUCLEOTIDE SEQUENCE [LARGE SCALE GENOMIC DNA]</scope>
    <source>
        <strain evidence="1 2">DSM 17890</strain>
    </source>
</reference>
<evidence type="ECO:0000313" key="2">
    <source>
        <dbReference type="Proteomes" id="UP000199118"/>
    </source>
</evidence>
<protein>
    <submittedName>
        <fullName evidence="1">Uncharacterized protein</fullName>
    </submittedName>
</protein>
<proteinExistence type="predicted"/>